<reference evidence="2 3" key="1">
    <citation type="submission" date="2018-08" db="EMBL/GenBank/DDBJ databases">
        <title>Microbacterium lemovicicum sp. nov., a bacterium isolated from a natural uranium-rich soil.</title>
        <authorList>
            <person name="ORTET P."/>
        </authorList>
    </citation>
    <scope>NUCLEOTIDE SEQUENCE [LARGE SCALE GENOMIC DNA]</scope>
    <source>
        <strain evidence="2 3">Viu22</strain>
    </source>
</reference>
<feature type="transmembrane region" description="Helical" evidence="1">
    <location>
        <begin position="87"/>
        <end position="110"/>
    </location>
</feature>
<keyword evidence="1" id="KW-0472">Membrane</keyword>
<feature type="transmembrane region" description="Helical" evidence="1">
    <location>
        <begin position="130"/>
        <end position="148"/>
    </location>
</feature>
<dbReference type="Pfam" id="PF13160">
    <property type="entry name" value="DUF3995"/>
    <property type="match status" value="1"/>
</dbReference>
<dbReference type="KEGG" id="mlv:CVS47_00413"/>
<evidence type="ECO:0000256" key="1">
    <source>
        <dbReference type="SAM" id="Phobius"/>
    </source>
</evidence>
<organism evidence="2 3">
    <name type="scientific">Microbacterium lemovicicum</name>
    <dbReference type="NCBI Taxonomy" id="1072463"/>
    <lineage>
        <taxon>Bacteria</taxon>
        <taxon>Bacillati</taxon>
        <taxon>Actinomycetota</taxon>
        <taxon>Actinomycetes</taxon>
        <taxon>Micrococcales</taxon>
        <taxon>Microbacteriaceae</taxon>
        <taxon>Microbacterium</taxon>
    </lineage>
</organism>
<evidence type="ECO:0000313" key="2">
    <source>
        <dbReference type="EMBL" id="AZS35815.1"/>
    </source>
</evidence>
<dbReference type="Proteomes" id="UP000276888">
    <property type="component" value="Chromosome"/>
</dbReference>
<keyword evidence="3" id="KW-1185">Reference proteome</keyword>
<keyword evidence="1" id="KW-0812">Transmembrane</keyword>
<dbReference type="EMBL" id="CP031423">
    <property type="protein sequence ID" value="AZS35815.1"/>
    <property type="molecule type" value="Genomic_DNA"/>
</dbReference>
<name>A0A3S9W6Y9_9MICO</name>
<gene>
    <name evidence="2" type="ORF">CVS47_00413</name>
</gene>
<dbReference type="OrthoDB" id="3732080at2"/>
<feature type="transmembrane region" description="Helical" evidence="1">
    <location>
        <begin position="44"/>
        <end position="66"/>
    </location>
</feature>
<accession>A0A3S9W6Y9</accession>
<feature type="transmembrane region" description="Helical" evidence="1">
    <location>
        <begin position="12"/>
        <end position="32"/>
    </location>
</feature>
<protein>
    <recommendedName>
        <fullName evidence="4">DUF3995 domain-containing protein</fullName>
    </recommendedName>
</protein>
<dbReference type="AlphaFoldDB" id="A0A3S9W6Y9"/>
<evidence type="ECO:0000313" key="3">
    <source>
        <dbReference type="Proteomes" id="UP000276888"/>
    </source>
</evidence>
<dbReference type="RefSeq" id="WP_127094592.1">
    <property type="nucleotide sequence ID" value="NZ_CP031423.1"/>
</dbReference>
<sequence>MAQARTRPGSGWLWTAAALGALHAAVSVYWGLGGRVLRETIGQQMLQAFAGLEGLLVLVGAAKLAAAMAPAALDAAGWPLRRLTRSAAWAGAAALVLWGGANTVVGNLVLAEVIVPDGGHDRPAMIGHAWLWDPLFLAWGGCLIVGLLRSRRARAR</sequence>
<dbReference type="InterPro" id="IPR025058">
    <property type="entry name" value="DUF3995"/>
</dbReference>
<proteinExistence type="predicted"/>
<evidence type="ECO:0008006" key="4">
    <source>
        <dbReference type="Google" id="ProtNLM"/>
    </source>
</evidence>
<keyword evidence="1" id="KW-1133">Transmembrane helix</keyword>